<accession>A0ABT4Q6N1</accession>
<dbReference type="EMBL" id="JAQAGZ010000005">
    <property type="protein sequence ID" value="MCZ8512528.1"/>
    <property type="molecule type" value="Genomic_DNA"/>
</dbReference>
<dbReference type="GO" id="GO:0004519">
    <property type="term" value="F:endonuclease activity"/>
    <property type="evidence" value="ECO:0007669"/>
    <property type="project" value="UniProtKB-KW"/>
</dbReference>
<evidence type="ECO:0000313" key="2">
    <source>
        <dbReference type="EMBL" id="MCZ8512528.1"/>
    </source>
</evidence>
<dbReference type="Gene3D" id="3.60.10.10">
    <property type="entry name" value="Endonuclease/exonuclease/phosphatase"/>
    <property type="match status" value="1"/>
</dbReference>
<keyword evidence="2" id="KW-0255">Endonuclease</keyword>
<dbReference type="RefSeq" id="WP_269880980.1">
    <property type="nucleotide sequence ID" value="NZ_JAQAGZ010000005.1"/>
</dbReference>
<feature type="domain" description="Endonuclease/exonuclease/phosphatase" evidence="1">
    <location>
        <begin position="55"/>
        <end position="264"/>
    </location>
</feature>
<dbReference type="Proteomes" id="UP001527882">
    <property type="component" value="Unassembled WGS sequence"/>
</dbReference>
<keyword evidence="3" id="KW-1185">Reference proteome</keyword>
<proteinExistence type="predicted"/>
<dbReference type="SUPFAM" id="SSF56219">
    <property type="entry name" value="DNase I-like"/>
    <property type="match status" value="1"/>
</dbReference>
<gene>
    <name evidence="2" type="ORF">O9H85_08885</name>
</gene>
<dbReference type="PANTHER" id="PTHR14859:SF15">
    <property type="entry name" value="ENDONUCLEASE_EXONUCLEASE_PHOSPHATASE DOMAIN-CONTAINING PROTEIN"/>
    <property type="match status" value="1"/>
</dbReference>
<keyword evidence="2" id="KW-0378">Hydrolase</keyword>
<sequence>MQIIPTTPGRPSPSLSIKSILAVLLLAVMGTAILSVRPVPGPAQASANPARIRVMTYNIRHAEGLDGQVNPESIVRDLRHNQADLIALQEVDRLKWRSGLTDQAHYFADALGMHYAFAPAIRSGLSQYGVMLLSRYPLESVQVHDLGGIKEPRSLLTAEVRLGGERVTVATTHLGLTPADRQRQLPRLESALQSVRTPLVLMGDFNSGLQDPQLAACIRELRLSPFPLRTPGPTVRSGGEIDHILTNLPEEGKCWTEPTRASDHLPVHGSLMLTAQAAAERA</sequence>
<keyword evidence="2" id="KW-0540">Nuclease</keyword>
<evidence type="ECO:0000259" key="1">
    <source>
        <dbReference type="Pfam" id="PF03372"/>
    </source>
</evidence>
<dbReference type="InterPro" id="IPR036691">
    <property type="entry name" value="Endo/exonu/phosph_ase_sf"/>
</dbReference>
<evidence type="ECO:0000313" key="3">
    <source>
        <dbReference type="Proteomes" id="UP001527882"/>
    </source>
</evidence>
<organism evidence="2 3">
    <name type="scientific">Paenibacillus gyeongsangnamensis</name>
    <dbReference type="NCBI Taxonomy" id="3388067"/>
    <lineage>
        <taxon>Bacteria</taxon>
        <taxon>Bacillati</taxon>
        <taxon>Bacillota</taxon>
        <taxon>Bacilli</taxon>
        <taxon>Bacillales</taxon>
        <taxon>Paenibacillaceae</taxon>
        <taxon>Paenibacillus</taxon>
    </lineage>
</organism>
<comment type="caution">
    <text evidence="2">The sequence shown here is derived from an EMBL/GenBank/DDBJ whole genome shotgun (WGS) entry which is preliminary data.</text>
</comment>
<dbReference type="Pfam" id="PF03372">
    <property type="entry name" value="Exo_endo_phos"/>
    <property type="match status" value="1"/>
</dbReference>
<dbReference type="InterPro" id="IPR051916">
    <property type="entry name" value="GPI-anchor_lipid_remodeler"/>
</dbReference>
<protein>
    <submittedName>
        <fullName evidence="2">Endonuclease/exonuclease/phosphatase family protein</fullName>
    </submittedName>
</protein>
<reference evidence="2 3" key="1">
    <citation type="submission" date="2022-12" db="EMBL/GenBank/DDBJ databases">
        <title>Draft genome sequence of Paenibacillus sp. dW9.</title>
        <authorList>
            <person name="Choi E.-W."/>
            <person name="Kim D.-U."/>
        </authorList>
    </citation>
    <scope>NUCLEOTIDE SEQUENCE [LARGE SCALE GENOMIC DNA]</scope>
    <source>
        <strain evidence="3">dW9</strain>
    </source>
</reference>
<name>A0ABT4Q6N1_9BACL</name>
<dbReference type="PANTHER" id="PTHR14859">
    <property type="entry name" value="CALCOFLUOR WHITE HYPERSENSITIVE PROTEIN PRECURSOR"/>
    <property type="match status" value="1"/>
</dbReference>
<dbReference type="InterPro" id="IPR005135">
    <property type="entry name" value="Endo/exonuclease/phosphatase"/>
</dbReference>